<reference evidence="13" key="1">
    <citation type="submission" date="2021-03" db="EMBL/GenBank/DDBJ databases">
        <authorList>
            <person name="Tagirdzhanova G."/>
        </authorList>
    </citation>
    <scope>NUCLEOTIDE SEQUENCE</scope>
</reference>
<feature type="transmembrane region" description="Helical" evidence="10">
    <location>
        <begin position="403"/>
        <end position="422"/>
    </location>
</feature>
<evidence type="ECO:0000256" key="11">
    <source>
        <dbReference type="SAM" id="MobiDB-lite"/>
    </source>
</evidence>
<dbReference type="GO" id="GO:0006874">
    <property type="term" value="P:intracellular calcium ion homeostasis"/>
    <property type="evidence" value="ECO:0007669"/>
    <property type="project" value="TreeGrafter"/>
</dbReference>
<dbReference type="OrthoDB" id="1699231at2759"/>
<comment type="similarity">
    <text evidence="2 10">Belongs to the Ca(2+):cation antiporter (CaCA) (TC 2.A.19) family.</text>
</comment>
<dbReference type="EMBL" id="CAJPDT010000030">
    <property type="protein sequence ID" value="CAF9922306.1"/>
    <property type="molecule type" value="Genomic_DNA"/>
</dbReference>
<feature type="domain" description="Sodium/calcium exchanger membrane region" evidence="12">
    <location>
        <begin position="89"/>
        <end position="242"/>
    </location>
</feature>
<keyword evidence="10" id="KW-0926">Vacuole</keyword>
<dbReference type="PANTHER" id="PTHR31503:SF20">
    <property type="entry name" value="CA(2+)_H(+) EXCHANGER, PUTATIVE (EUROFUNG)-RELATED"/>
    <property type="match status" value="1"/>
</dbReference>
<feature type="transmembrane region" description="Helical" evidence="10">
    <location>
        <begin position="341"/>
        <end position="365"/>
    </location>
</feature>
<accession>A0A8H3FCV8</accession>
<gene>
    <name evidence="13" type="ORF">IMSHALPRED_005653</name>
</gene>
<feature type="transmembrane region" description="Helical" evidence="10">
    <location>
        <begin position="194"/>
        <end position="214"/>
    </location>
</feature>
<dbReference type="AlphaFoldDB" id="A0A8H3FCV8"/>
<dbReference type="PANTHER" id="PTHR31503">
    <property type="entry name" value="VACUOLAR CALCIUM ION TRANSPORTER"/>
    <property type="match status" value="1"/>
</dbReference>
<evidence type="ECO:0000256" key="4">
    <source>
        <dbReference type="ARBA" id="ARBA00022568"/>
    </source>
</evidence>
<evidence type="ECO:0000256" key="8">
    <source>
        <dbReference type="ARBA" id="ARBA00023065"/>
    </source>
</evidence>
<evidence type="ECO:0000256" key="2">
    <source>
        <dbReference type="ARBA" id="ARBA00008170"/>
    </source>
</evidence>
<feature type="transmembrane region" description="Helical" evidence="10">
    <location>
        <begin position="372"/>
        <end position="397"/>
    </location>
</feature>
<dbReference type="Gene3D" id="1.20.1420.30">
    <property type="entry name" value="NCX, central ion-binding region"/>
    <property type="match status" value="1"/>
</dbReference>
<feature type="transmembrane region" description="Helical" evidence="10">
    <location>
        <begin position="309"/>
        <end position="329"/>
    </location>
</feature>
<feature type="transmembrane region" description="Helical" evidence="10">
    <location>
        <begin position="122"/>
        <end position="143"/>
    </location>
</feature>
<dbReference type="Pfam" id="PF01699">
    <property type="entry name" value="Na_Ca_ex"/>
    <property type="match status" value="2"/>
</dbReference>
<evidence type="ECO:0000259" key="12">
    <source>
        <dbReference type="Pfam" id="PF01699"/>
    </source>
</evidence>
<dbReference type="NCBIfam" id="TIGR00378">
    <property type="entry name" value="cax"/>
    <property type="match status" value="1"/>
</dbReference>
<feature type="region of interest" description="Disordered" evidence="11">
    <location>
        <begin position="21"/>
        <end position="44"/>
    </location>
</feature>
<keyword evidence="9 10" id="KW-0472">Membrane</keyword>
<evidence type="ECO:0000313" key="14">
    <source>
        <dbReference type="Proteomes" id="UP000664534"/>
    </source>
</evidence>
<feature type="transmembrane region" description="Helical" evidence="10">
    <location>
        <begin position="57"/>
        <end position="77"/>
    </location>
</feature>
<organism evidence="13 14">
    <name type="scientific">Imshaugia aleurites</name>
    <dbReference type="NCBI Taxonomy" id="172621"/>
    <lineage>
        <taxon>Eukaryota</taxon>
        <taxon>Fungi</taxon>
        <taxon>Dikarya</taxon>
        <taxon>Ascomycota</taxon>
        <taxon>Pezizomycotina</taxon>
        <taxon>Lecanoromycetes</taxon>
        <taxon>OSLEUM clade</taxon>
        <taxon>Lecanoromycetidae</taxon>
        <taxon>Lecanorales</taxon>
        <taxon>Lecanorineae</taxon>
        <taxon>Parmeliaceae</taxon>
        <taxon>Imshaugia</taxon>
    </lineage>
</organism>
<sequence length="461" mass="49793">METLGQVQRHVRFEEDDVSKAKVLSRTSPPGSIRRENEKSTSGVQTKEKRKYTVWGGLRATLFASWITVFLILAVPAGFAVKYADQSPVVTFAVNFVAIIPLSQVLDAVTEELVIRRGGHEGMLIVITFGNAVQLVITIIALIKNQTAIVRTSLIGAVISNSVLMVGVGFFFGGINRLEQNFNPSTVGNSLNELALSVAALILPTAMNTFRAFGNNAPLMAKFSRGEAILLLLSYICFCHYCYKTHSAMFTEPHQKAELRRVKAHHGDAEKGIAQIGARLAASAGGATGENVLLRQAQEIPLPRMSQPALASALIIVTVLLGFNTTFAVDSIDGLTQRTVLTQNFVGLVLLPLLGCNPHSIILAAKDEMPTSFAISISSSIQLLLGILPLAVIIGWIRHDDSMTLLFDGFQVVSLAVSILVLKYMTDDGKSNWLDGVVLIALYAIIALNAWMTPDPVLGRG</sequence>
<dbReference type="InterPro" id="IPR004713">
    <property type="entry name" value="CaH_exchang"/>
</dbReference>
<dbReference type="InterPro" id="IPR044880">
    <property type="entry name" value="NCX_ion-bd_dom_sf"/>
</dbReference>
<feature type="transmembrane region" description="Helical" evidence="10">
    <location>
        <begin position="149"/>
        <end position="173"/>
    </location>
</feature>
<feature type="domain" description="Sodium/calcium exchanger membrane region" evidence="12">
    <location>
        <begin position="313"/>
        <end position="451"/>
    </location>
</feature>
<keyword evidence="3 10" id="KW-0813">Transport</keyword>
<feature type="transmembrane region" description="Helical" evidence="10">
    <location>
        <begin position="89"/>
        <end position="110"/>
    </location>
</feature>
<evidence type="ECO:0000313" key="13">
    <source>
        <dbReference type="EMBL" id="CAF9922306.1"/>
    </source>
</evidence>
<keyword evidence="10" id="KW-0050">Antiport</keyword>
<feature type="transmembrane region" description="Helical" evidence="10">
    <location>
        <begin position="226"/>
        <end position="243"/>
    </location>
</feature>
<dbReference type="GO" id="GO:0015369">
    <property type="term" value="F:calcium:proton antiporter activity"/>
    <property type="evidence" value="ECO:0007669"/>
    <property type="project" value="UniProtKB-UniRule"/>
</dbReference>
<evidence type="ECO:0000256" key="7">
    <source>
        <dbReference type="ARBA" id="ARBA00022989"/>
    </source>
</evidence>
<evidence type="ECO:0000256" key="3">
    <source>
        <dbReference type="ARBA" id="ARBA00022448"/>
    </source>
</evidence>
<dbReference type="InterPro" id="IPR004837">
    <property type="entry name" value="NaCa_Exmemb"/>
</dbReference>
<dbReference type="Proteomes" id="UP000664534">
    <property type="component" value="Unassembled WGS sequence"/>
</dbReference>
<evidence type="ECO:0000256" key="5">
    <source>
        <dbReference type="ARBA" id="ARBA00022692"/>
    </source>
</evidence>
<keyword evidence="5 10" id="KW-0812">Transmembrane</keyword>
<dbReference type="GO" id="GO:0000329">
    <property type="term" value="C:fungal-type vacuole membrane"/>
    <property type="evidence" value="ECO:0007669"/>
    <property type="project" value="TreeGrafter"/>
</dbReference>
<proteinExistence type="inferred from homology"/>
<dbReference type="GO" id="GO:0012505">
    <property type="term" value="C:endomembrane system"/>
    <property type="evidence" value="ECO:0007669"/>
    <property type="project" value="UniProtKB-SubCell"/>
</dbReference>
<protein>
    <recommendedName>
        <fullName evidence="10">Vacuolar calcium ion transporter</fullName>
    </recommendedName>
</protein>
<keyword evidence="6 10" id="KW-0106">Calcium</keyword>
<comment type="subcellular location">
    <subcellularLocation>
        <location evidence="1">Endomembrane system</location>
        <topology evidence="1">Multi-pass membrane protein</topology>
    </subcellularLocation>
    <subcellularLocation>
        <location evidence="10">Vacuole membrane</location>
    </subcellularLocation>
</comment>
<name>A0A8H3FCV8_9LECA</name>
<keyword evidence="7 10" id="KW-1133">Transmembrane helix</keyword>
<evidence type="ECO:0000256" key="10">
    <source>
        <dbReference type="RuleBase" id="RU365028"/>
    </source>
</evidence>
<comment type="function">
    <text evidence="10">Has a role in promoting intracellular calcium ion sequestration via the exchange of calcium ions for hydrogen ions across the vacuolar membrane. Involved also in manganese ion homeostasis via its uptake into the vacuole.</text>
</comment>
<evidence type="ECO:0000256" key="6">
    <source>
        <dbReference type="ARBA" id="ARBA00022837"/>
    </source>
</evidence>
<comment type="caution">
    <text evidence="13">The sequence shown here is derived from an EMBL/GenBank/DDBJ whole genome shotgun (WGS) entry which is preliminary data.</text>
</comment>
<evidence type="ECO:0000256" key="1">
    <source>
        <dbReference type="ARBA" id="ARBA00004127"/>
    </source>
</evidence>
<keyword evidence="8 10" id="KW-0406">Ion transport</keyword>
<feature type="transmembrane region" description="Helical" evidence="10">
    <location>
        <begin position="434"/>
        <end position="452"/>
    </location>
</feature>
<dbReference type="InterPro" id="IPR004798">
    <property type="entry name" value="CAX-like"/>
</dbReference>
<keyword evidence="4 10" id="KW-0109">Calcium transport</keyword>
<evidence type="ECO:0000256" key="9">
    <source>
        <dbReference type="ARBA" id="ARBA00023136"/>
    </source>
</evidence>
<keyword evidence="14" id="KW-1185">Reference proteome</keyword>